<proteinExistence type="predicted"/>
<keyword evidence="3" id="KW-1185">Reference proteome</keyword>
<keyword evidence="1" id="KW-0732">Signal</keyword>
<evidence type="ECO:0000256" key="1">
    <source>
        <dbReference type="SAM" id="SignalP"/>
    </source>
</evidence>
<name>A0A7W7A867_9SPHN</name>
<dbReference type="Proteomes" id="UP000538566">
    <property type="component" value="Unassembled WGS sequence"/>
</dbReference>
<dbReference type="EMBL" id="JACHOA010000001">
    <property type="protein sequence ID" value="MBB4612219.1"/>
    <property type="molecule type" value="Genomic_DNA"/>
</dbReference>
<organism evidence="2 3">
    <name type="scientific">Novosphingobium taihuense</name>
    <dbReference type="NCBI Taxonomy" id="260085"/>
    <lineage>
        <taxon>Bacteria</taxon>
        <taxon>Pseudomonadati</taxon>
        <taxon>Pseudomonadota</taxon>
        <taxon>Alphaproteobacteria</taxon>
        <taxon>Sphingomonadales</taxon>
        <taxon>Sphingomonadaceae</taxon>
        <taxon>Novosphingobium</taxon>
    </lineage>
</organism>
<feature type="signal peptide" evidence="1">
    <location>
        <begin position="1"/>
        <end position="18"/>
    </location>
</feature>
<feature type="chain" id="PRO_5030830001" evidence="1">
    <location>
        <begin position="19"/>
        <end position="244"/>
    </location>
</feature>
<evidence type="ECO:0000313" key="2">
    <source>
        <dbReference type="EMBL" id="MBB4612219.1"/>
    </source>
</evidence>
<reference evidence="2 3" key="1">
    <citation type="submission" date="2020-08" db="EMBL/GenBank/DDBJ databases">
        <title>Genomic Encyclopedia of Type Strains, Phase IV (KMG-IV): sequencing the most valuable type-strain genomes for metagenomic binning, comparative biology and taxonomic classification.</title>
        <authorList>
            <person name="Goeker M."/>
        </authorList>
    </citation>
    <scope>NUCLEOTIDE SEQUENCE [LARGE SCALE GENOMIC DNA]</scope>
    <source>
        <strain evidence="2 3">DSM 17507</strain>
    </source>
</reference>
<sequence>MRLVLGLLLAVLSAPALAQVPPKGLDTKVAEGTVGPYVAGLNITVRDHVSIVAAHYYYAKTGLDIPLKVAVQGDTFLFDEPHGGHFELHLTNADASAPRPLNFYKSTGLAGTWTREGKTLPVVFGFSSGYPGPAPDRWYAAITSESDAQFEGRVRTFLRCVLLSDVDQAARAVSWPLIVNGKQRITIHNRRELAKRWKTLFTPTALRALRKAIPHEMFVRNGMAMVANGAVWFDAGGAKVLNLP</sequence>
<evidence type="ECO:0000313" key="3">
    <source>
        <dbReference type="Proteomes" id="UP000538566"/>
    </source>
</evidence>
<protein>
    <submittedName>
        <fullName evidence="2">Uncharacterized protein</fullName>
    </submittedName>
</protein>
<gene>
    <name evidence="2" type="ORF">GGR37_000465</name>
</gene>
<dbReference type="RefSeq" id="WP_183661037.1">
    <property type="nucleotide sequence ID" value="NZ_JACHOA010000001.1"/>
</dbReference>
<comment type="caution">
    <text evidence="2">The sequence shown here is derived from an EMBL/GenBank/DDBJ whole genome shotgun (WGS) entry which is preliminary data.</text>
</comment>
<dbReference type="AlphaFoldDB" id="A0A7W7A867"/>
<accession>A0A7W7A867</accession>